<accession>A0A0L6U7D5</accession>
<sequence>PQRSQLIKARNYLNHHNVNFYYHNSENNLLNCLQFTCSMLQPSRHPNSTSWLNHFWSMVGVRTEACWDFLNVNCRHLRKFFFAVHLSQSQVRIENAIGILKGQFSSLRELRNQIRNFKEMKDTIKWIISCVVLHNLLADLKDQSNDLYQEDEPDSAPVAEENIDNSNNGICNYSFPF</sequence>
<name>A0A0L6U7D5_9BASI</name>
<dbReference type="EMBL" id="LAVV01015645">
    <property type="protein sequence ID" value="KNZ43725.1"/>
    <property type="molecule type" value="Genomic_DNA"/>
</dbReference>
<evidence type="ECO:0008006" key="3">
    <source>
        <dbReference type="Google" id="ProtNLM"/>
    </source>
</evidence>
<comment type="caution">
    <text evidence="1">The sequence shown here is derived from an EMBL/GenBank/DDBJ whole genome shotgun (WGS) entry which is preliminary data.</text>
</comment>
<dbReference type="Proteomes" id="UP000037035">
    <property type="component" value="Unassembled WGS sequence"/>
</dbReference>
<reference evidence="1 2" key="1">
    <citation type="submission" date="2015-08" db="EMBL/GenBank/DDBJ databases">
        <title>Next Generation Sequencing and Analysis of the Genome of Puccinia sorghi L Schw, the Causal Agent of Maize Common Rust.</title>
        <authorList>
            <person name="Rochi L."/>
            <person name="Burguener G."/>
            <person name="Darino M."/>
            <person name="Turjanski A."/>
            <person name="Kreff E."/>
            <person name="Dieguez M.J."/>
            <person name="Sacco F."/>
        </authorList>
    </citation>
    <scope>NUCLEOTIDE SEQUENCE [LARGE SCALE GENOMIC DNA]</scope>
    <source>
        <strain evidence="1 2">RO10H11247</strain>
    </source>
</reference>
<protein>
    <recommendedName>
        <fullName evidence="3">DDE Tnp4 domain-containing protein</fullName>
    </recommendedName>
</protein>
<dbReference type="OrthoDB" id="2649667at2759"/>
<keyword evidence="2" id="KW-1185">Reference proteome</keyword>
<gene>
    <name evidence="1" type="ORF">VP01_9938g1</name>
</gene>
<evidence type="ECO:0000313" key="2">
    <source>
        <dbReference type="Proteomes" id="UP000037035"/>
    </source>
</evidence>
<evidence type="ECO:0000313" key="1">
    <source>
        <dbReference type="EMBL" id="KNZ43725.1"/>
    </source>
</evidence>
<dbReference type="AlphaFoldDB" id="A0A0L6U7D5"/>
<dbReference type="VEuPathDB" id="FungiDB:VP01_9938g1"/>
<feature type="non-terminal residue" evidence="1">
    <location>
        <position position="1"/>
    </location>
</feature>
<proteinExistence type="predicted"/>
<organism evidence="1 2">
    <name type="scientific">Puccinia sorghi</name>
    <dbReference type="NCBI Taxonomy" id="27349"/>
    <lineage>
        <taxon>Eukaryota</taxon>
        <taxon>Fungi</taxon>
        <taxon>Dikarya</taxon>
        <taxon>Basidiomycota</taxon>
        <taxon>Pucciniomycotina</taxon>
        <taxon>Pucciniomycetes</taxon>
        <taxon>Pucciniales</taxon>
        <taxon>Pucciniaceae</taxon>
        <taxon>Puccinia</taxon>
    </lineage>
</organism>